<evidence type="ECO:0000256" key="5">
    <source>
        <dbReference type="ARBA" id="ARBA00023242"/>
    </source>
</evidence>
<keyword evidence="4" id="KW-0804">Transcription</keyword>
<comment type="caution">
    <text evidence="7">The sequence shown here is derived from an EMBL/GenBank/DDBJ whole genome shotgun (WGS) entry which is preliminary data.</text>
</comment>
<feature type="compositionally biased region" description="Basic and acidic residues" evidence="6">
    <location>
        <begin position="300"/>
        <end position="309"/>
    </location>
</feature>
<evidence type="ECO:0000256" key="1">
    <source>
        <dbReference type="ARBA" id="ARBA00004123"/>
    </source>
</evidence>
<dbReference type="EMBL" id="JAWIZZ010000041">
    <property type="protein sequence ID" value="KAK5780472.1"/>
    <property type="molecule type" value="Genomic_DNA"/>
</dbReference>
<dbReference type="AlphaFoldDB" id="A0AAN7WRE4"/>
<dbReference type="GO" id="GO:0000124">
    <property type="term" value="C:SAGA complex"/>
    <property type="evidence" value="ECO:0007669"/>
    <property type="project" value="TreeGrafter"/>
</dbReference>
<feature type="compositionally biased region" description="Polar residues" evidence="6">
    <location>
        <begin position="246"/>
        <end position="270"/>
    </location>
</feature>
<comment type="subcellular location">
    <subcellularLocation>
        <location evidence="1">Nucleus</location>
    </subcellularLocation>
</comment>
<evidence type="ECO:0000256" key="6">
    <source>
        <dbReference type="SAM" id="MobiDB-lite"/>
    </source>
</evidence>
<dbReference type="Pfam" id="PF10198">
    <property type="entry name" value="Ada3"/>
    <property type="match status" value="1"/>
</dbReference>
<evidence type="ECO:0000256" key="3">
    <source>
        <dbReference type="ARBA" id="ARBA00023015"/>
    </source>
</evidence>
<feature type="compositionally biased region" description="Polar residues" evidence="6">
    <location>
        <begin position="633"/>
        <end position="651"/>
    </location>
</feature>
<feature type="compositionally biased region" description="Polar residues" evidence="6">
    <location>
        <begin position="277"/>
        <end position="299"/>
    </location>
</feature>
<dbReference type="PANTHER" id="PTHR13556">
    <property type="entry name" value="TRANSCRIPTIONAL ADAPTER 3-RELATED"/>
    <property type="match status" value="1"/>
</dbReference>
<dbReference type="PANTHER" id="PTHR13556:SF2">
    <property type="entry name" value="TRANSCRIPTIONAL ADAPTER 3"/>
    <property type="match status" value="1"/>
</dbReference>
<feature type="region of interest" description="Disordered" evidence="6">
    <location>
        <begin position="235"/>
        <end position="326"/>
    </location>
</feature>
<feature type="compositionally biased region" description="Low complexity" evidence="6">
    <location>
        <begin position="55"/>
        <end position="82"/>
    </location>
</feature>
<comment type="similarity">
    <text evidence="2">Belongs to the NGG1 family.</text>
</comment>
<dbReference type="GO" id="GO:0006357">
    <property type="term" value="P:regulation of transcription by RNA polymerase II"/>
    <property type="evidence" value="ECO:0007669"/>
    <property type="project" value="TreeGrafter"/>
</dbReference>
<feature type="compositionally biased region" description="Gly residues" evidence="6">
    <location>
        <begin position="821"/>
        <end position="837"/>
    </location>
</feature>
<gene>
    <name evidence="7" type="ORF">RI543_002231</name>
</gene>
<accession>A0AAN7WRE4</accession>
<feature type="compositionally biased region" description="Low complexity" evidence="6">
    <location>
        <begin position="28"/>
        <end position="44"/>
    </location>
</feature>
<dbReference type="GO" id="GO:0005634">
    <property type="term" value="C:nucleus"/>
    <property type="evidence" value="ECO:0007669"/>
    <property type="project" value="UniProtKB-SubCell"/>
</dbReference>
<feature type="compositionally biased region" description="Basic residues" evidence="6">
    <location>
        <begin position="804"/>
        <end position="815"/>
    </location>
</feature>
<evidence type="ECO:0000313" key="7">
    <source>
        <dbReference type="EMBL" id="KAK5780472.1"/>
    </source>
</evidence>
<dbReference type="Proteomes" id="UP001306508">
    <property type="component" value="Unassembled WGS sequence"/>
</dbReference>
<reference evidence="8" key="1">
    <citation type="submission" date="2023-07" db="EMBL/GenBank/DDBJ databases">
        <title>A draft genome of Kazachstania heterogenica Y-27499.</title>
        <authorList>
            <person name="Donic C."/>
            <person name="Kralova J.S."/>
            <person name="Fidel L."/>
            <person name="Ben-Dor S."/>
            <person name="Jung S."/>
        </authorList>
    </citation>
    <scope>NUCLEOTIDE SEQUENCE [LARGE SCALE GENOMIC DNA]</scope>
    <source>
        <strain evidence="8">Y27499</strain>
    </source>
</reference>
<evidence type="ECO:0000256" key="2">
    <source>
        <dbReference type="ARBA" id="ARBA00005330"/>
    </source>
</evidence>
<feature type="compositionally biased region" description="Basic and acidic residues" evidence="6">
    <location>
        <begin position="912"/>
        <end position="922"/>
    </location>
</feature>
<protein>
    <submittedName>
        <fullName evidence="7">Uncharacterized protein</fullName>
    </submittedName>
</protein>
<keyword evidence="3" id="KW-0805">Transcription regulation</keyword>
<evidence type="ECO:0000256" key="4">
    <source>
        <dbReference type="ARBA" id="ARBA00023163"/>
    </source>
</evidence>
<feature type="region of interest" description="Disordered" evidence="6">
    <location>
        <begin position="804"/>
        <end position="839"/>
    </location>
</feature>
<feature type="region of interest" description="Disordered" evidence="6">
    <location>
        <begin position="886"/>
        <end position="922"/>
    </location>
</feature>
<keyword evidence="5" id="KW-0539">Nucleus</keyword>
<feature type="compositionally biased region" description="Basic residues" evidence="6">
    <location>
        <begin position="1"/>
        <end position="15"/>
    </location>
</feature>
<name>A0AAN7WRE4_9SACH</name>
<feature type="compositionally biased region" description="Acidic residues" evidence="6">
    <location>
        <begin position="895"/>
        <end position="907"/>
    </location>
</feature>
<feature type="region of interest" description="Disordered" evidence="6">
    <location>
        <begin position="1"/>
        <end position="89"/>
    </location>
</feature>
<dbReference type="InterPro" id="IPR019340">
    <property type="entry name" value="Histone_AcTrfase_su3"/>
</dbReference>
<evidence type="ECO:0000313" key="8">
    <source>
        <dbReference type="Proteomes" id="UP001306508"/>
    </source>
</evidence>
<organism evidence="7 8">
    <name type="scientific">Arxiozyma heterogenica</name>
    <dbReference type="NCBI Taxonomy" id="278026"/>
    <lineage>
        <taxon>Eukaryota</taxon>
        <taxon>Fungi</taxon>
        <taxon>Dikarya</taxon>
        <taxon>Ascomycota</taxon>
        <taxon>Saccharomycotina</taxon>
        <taxon>Saccharomycetes</taxon>
        <taxon>Saccharomycetales</taxon>
        <taxon>Saccharomycetaceae</taxon>
        <taxon>Arxiozyma</taxon>
    </lineage>
</organism>
<keyword evidence="8" id="KW-1185">Reference proteome</keyword>
<feature type="region of interest" description="Disordered" evidence="6">
    <location>
        <begin position="612"/>
        <end position="651"/>
    </location>
</feature>
<proteinExistence type="inferred from homology"/>
<feature type="compositionally biased region" description="Basic and acidic residues" evidence="6">
    <location>
        <begin position="235"/>
        <end position="245"/>
    </location>
</feature>
<sequence>MPRQNRRGKLPKGPKAKMMSLSMDRHSASTSNSSMPSSRRSTSPNKKKLSSNGTNSKNNNRSAVNNDTNSENGSSNNENNTTKPSDFTVTNLNSPTSILSSILSILNLSFDKDTGMLKGANVKTLPDNKQTLINLKDRLTALNDLLTQITKEDNDTMEAIRQVQIRNIALNKITGKGENNKRDSNLQNKIEQQKKLELLKNITDDMMTSTLQENGENKKSPTVQQSLDIENKSVKDEISEQKENLPNKQNSPLDSSKSVEVNTDSSTPNDNVKESILISQGQNNRLSQRVSPIDNVSNKVENDNKRDLPDEFADISHGSTQLDGPDTKKIKLKDYNANSKATSSFSSSSTVTTIATTIRSELLTLPSSNNNKDIQTPSTTDVTSNDNISLENEKHSSVDVGTLESSVSTPYSIERDTRLKNPKSEFVVSQTLPKAAKDLGLYTEEGLESTGEEYLKKKYNVASYPTNDLKEYLPGVIPDKDFSCPKPSNQIQYNTFLAFVDNFLRPLNDEDIKFLESKYVIPSNIQIDKNYDPNVTPFVIPKLGPLYTKVWLKEDSKTAGNLLTAPSEDLTSILPKKSASSLNDSMLESEEISCGPLLSRLLSAILRDERDSEIRGEENNESTVKTEFADDINTPTQSQDGEDLSSSMQTSPAISIKDELHSNLLSKNNQYSPIVMKEIPLGGGTTNTLPNTSDWNINSINLDYPTFEERLKRELKYVGIYMNLPKDENSPNNEDPDWITGREDDEISAELRELQSTLKSVTRRNQRRKEILKPLLERALAWQEYLSILDDLDKQIDQAYVKRIRAPKKKKRHHSSASTSGGNGHLHGGDGGNGGSGNYTSNISASQLAQQKAANSSLKALLDKRQRWISKIGPIFDKPEIMKRIPKESVFKDLDQEDDYEDGEGDVFEQNNDNKEGELTET</sequence>
<dbReference type="GO" id="GO:0003713">
    <property type="term" value="F:transcription coactivator activity"/>
    <property type="evidence" value="ECO:0007669"/>
    <property type="project" value="TreeGrafter"/>
</dbReference>